<organism evidence="3 4">
    <name type="scientific">Flavobacterium orientale</name>
    <dbReference type="NCBI Taxonomy" id="1756020"/>
    <lineage>
        <taxon>Bacteria</taxon>
        <taxon>Pseudomonadati</taxon>
        <taxon>Bacteroidota</taxon>
        <taxon>Flavobacteriia</taxon>
        <taxon>Flavobacteriales</taxon>
        <taxon>Flavobacteriaceae</taxon>
        <taxon>Flavobacterium</taxon>
    </lineage>
</organism>
<dbReference type="AlphaFoldDB" id="A0A916Y3S9"/>
<reference evidence="3" key="2">
    <citation type="submission" date="2020-09" db="EMBL/GenBank/DDBJ databases">
        <authorList>
            <person name="Sun Q."/>
            <person name="Zhou Y."/>
        </authorList>
    </citation>
    <scope>NUCLEOTIDE SEQUENCE</scope>
    <source>
        <strain evidence="3">CGMCC 1.12506</strain>
    </source>
</reference>
<evidence type="ECO:0000259" key="2">
    <source>
        <dbReference type="PROSITE" id="PS50164"/>
    </source>
</evidence>
<dbReference type="SUPFAM" id="SSF82771">
    <property type="entry name" value="GIY-YIG endonuclease"/>
    <property type="match status" value="1"/>
</dbReference>
<dbReference type="Pfam" id="PF01541">
    <property type="entry name" value="GIY-YIG"/>
    <property type="match status" value="1"/>
</dbReference>
<comment type="similarity">
    <text evidence="1">Belongs to the UPF0213 family.</text>
</comment>
<dbReference type="CDD" id="cd10449">
    <property type="entry name" value="GIY-YIG_SLX1_like"/>
    <property type="match status" value="1"/>
</dbReference>
<name>A0A916Y3S9_9FLAO</name>
<dbReference type="Proteomes" id="UP000625735">
    <property type="component" value="Unassembled WGS sequence"/>
</dbReference>
<evidence type="ECO:0000256" key="1">
    <source>
        <dbReference type="ARBA" id="ARBA00007435"/>
    </source>
</evidence>
<sequence length="86" mass="10282">MEFVVYILYSEKFDKTYVGFTSSLIDRFKSHNELATKGYTIKFRPWKVVYLEVYNSKTEAIKREKWLKTGNGRIFISNITKELEDK</sequence>
<dbReference type="PANTHER" id="PTHR34477:SF5">
    <property type="entry name" value="BSL5627 PROTEIN"/>
    <property type="match status" value="1"/>
</dbReference>
<dbReference type="InterPro" id="IPR050190">
    <property type="entry name" value="UPF0213_domain"/>
</dbReference>
<proteinExistence type="inferred from homology"/>
<dbReference type="PROSITE" id="PS50164">
    <property type="entry name" value="GIY_YIG"/>
    <property type="match status" value="1"/>
</dbReference>
<dbReference type="InterPro" id="IPR035901">
    <property type="entry name" value="GIY-YIG_endonuc_sf"/>
</dbReference>
<accession>A0A916Y3S9</accession>
<gene>
    <name evidence="3" type="ORF">GCM10011343_20110</name>
</gene>
<evidence type="ECO:0000313" key="4">
    <source>
        <dbReference type="Proteomes" id="UP000625735"/>
    </source>
</evidence>
<comment type="caution">
    <text evidence="3">The sequence shown here is derived from an EMBL/GenBank/DDBJ whole genome shotgun (WGS) entry which is preliminary data.</text>
</comment>
<dbReference type="PANTHER" id="PTHR34477">
    <property type="entry name" value="UPF0213 PROTEIN YHBQ"/>
    <property type="match status" value="1"/>
</dbReference>
<dbReference type="EMBL" id="BMFG01000007">
    <property type="protein sequence ID" value="GGD29841.1"/>
    <property type="molecule type" value="Genomic_DNA"/>
</dbReference>
<keyword evidence="4" id="KW-1185">Reference proteome</keyword>
<dbReference type="InterPro" id="IPR000305">
    <property type="entry name" value="GIY-YIG_endonuc"/>
</dbReference>
<dbReference type="RefSeq" id="WP_188362434.1">
    <property type="nucleotide sequence ID" value="NZ_BMFG01000007.1"/>
</dbReference>
<dbReference type="Gene3D" id="3.40.1440.10">
    <property type="entry name" value="GIY-YIG endonuclease"/>
    <property type="match status" value="1"/>
</dbReference>
<reference evidence="3" key="1">
    <citation type="journal article" date="2014" name="Int. J. Syst. Evol. Microbiol.">
        <title>Complete genome sequence of Corynebacterium casei LMG S-19264T (=DSM 44701T), isolated from a smear-ripened cheese.</title>
        <authorList>
            <consortium name="US DOE Joint Genome Institute (JGI-PGF)"/>
            <person name="Walter F."/>
            <person name="Albersmeier A."/>
            <person name="Kalinowski J."/>
            <person name="Ruckert C."/>
        </authorList>
    </citation>
    <scope>NUCLEOTIDE SEQUENCE</scope>
    <source>
        <strain evidence="3">CGMCC 1.12506</strain>
    </source>
</reference>
<feature type="domain" description="GIY-YIG" evidence="2">
    <location>
        <begin position="1"/>
        <end position="77"/>
    </location>
</feature>
<evidence type="ECO:0000313" key="3">
    <source>
        <dbReference type="EMBL" id="GGD29841.1"/>
    </source>
</evidence>
<protein>
    <recommendedName>
        <fullName evidence="2">GIY-YIG domain-containing protein</fullName>
    </recommendedName>
</protein>